<feature type="region of interest" description="Disordered" evidence="1">
    <location>
        <begin position="1"/>
        <end position="61"/>
    </location>
</feature>
<proteinExistence type="predicted"/>
<sequence length="158" mass="17594">MMAKVGEKSKLNKDKSRADSDKDVSLKKLADQTREDLARDQEQVEQSSKEAQDQKAGQVAKKQITIIPAEQRYVRRTKKQFSESAAPLSDASYRMKKLGVLAIPEIIDAVGQSSAHLGVDQAQWLRAAIRKALREGLDVDYELDTPIEFSVPTPPEAE</sequence>
<evidence type="ECO:0000313" key="2">
    <source>
        <dbReference type="EMBL" id="MCJ2187894.1"/>
    </source>
</evidence>
<protein>
    <submittedName>
        <fullName evidence="2">Uncharacterized protein</fullName>
    </submittedName>
</protein>
<gene>
    <name evidence="2" type="ORF">MTR66_13840</name>
</gene>
<organism evidence="2 3">
    <name type="scientific">Novosphingobium beihaiensis</name>
    <dbReference type="NCBI Taxonomy" id="2930389"/>
    <lineage>
        <taxon>Bacteria</taxon>
        <taxon>Pseudomonadati</taxon>
        <taxon>Pseudomonadota</taxon>
        <taxon>Alphaproteobacteria</taxon>
        <taxon>Sphingomonadales</taxon>
        <taxon>Sphingomonadaceae</taxon>
        <taxon>Novosphingobium</taxon>
    </lineage>
</organism>
<dbReference type="EMBL" id="JALHLG010000020">
    <property type="protein sequence ID" value="MCJ2187894.1"/>
    <property type="molecule type" value="Genomic_DNA"/>
</dbReference>
<dbReference type="RefSeq" id="WP_243922031.1">
    <property type="nucleotide sequence ID" value="NZ_JALHLG010000020.1"/>
</dbReference>
<dbReference type="Proteomes" id="UP001202281">
    <property type="component" value="Unassembled WGS sequence"/>
</dbReference>
<comment type="caution">
    <text evidence="2">The sequence shown here is derived from an EMBL/GenBank/DDBJ whole genome shotgun (WGS) entry which is preliminary data.</text>
</comment>
<name>A0ABT0BS79_9SPHN</name>
<accession>A0ABT0BS79</accession>
<reference evidence="2 3" key="1">
    <citation type="submission" date="2022-04" db="EMBL/GenBank/DDBJ databases">
        <title>Identification of a novel bacterium isolated from mangrove sediments.</title>
        <authorList>
            <person name="Pan X."/>
        </authorList>
    </citation>
    <scope>NUCLEOTIDE SEQUENCE [LARGE SCALE GENOMIC DNA]</scope>
    <source>
        <strain evidence="2 3">B2638</strain>
    </source>
</reference>
<evidence type="ECO:0000313" key="3">
    <source>
        <dbReference type="Proteomes" id="UP001202281"/>
    </source>
</evidence>
<feature type="compositionally biased region" description="Basic and acidic residues" evidence="1">
    <location>
        <begin position="1"/>
        <end position="53"/>
    </location>
</feature>
<evidence type="ECO:0000256" key="1">
    <source>
        <dbReference type="SAM" id="MobiDB-lite"/>
    </source>
</evidence>
<keyword evidence="3" id="KW-1185">Reference proteome</keyword>